<dbReference type="InterPro" id="IPR043136">
    <property type="entry name" value="B30.2/SPRY_sf"/>
</dbReference>
<dbReference type="InterPro" id="IPR013320">
    <property type="entry name" value="ConA-like_dom_sf"/>
</dbReference>
<dbReference type="Proteomes" id="UP000694548">
    <property type="component" value="Unassembled WGS sequence"/>
</dbReference>
<evidence type="ECO:0000256" key="2">
    <source>
        <dbReference type="ARBA" id="ARBA00022723"/>
    </source>
</evidence>
<dbReference type="SUPFAM" id="SSF57850">
    <property type="entry name" value="RING/U-box"/>
    <property type="match status" value="1"/>
</dbReference>
<evidence type="ECO:0000256" key="6">
    <source>
        <dbReference type="PROSITE-ProRule" id="PRU00024"/>
    </source>
</evidence>
<dbReference type="Gene3D" id="4.10.830.40">
    <property type="match status" value="1"/>
</dbReference>
<keyword evidence="3 6" id="KW-0863">Zinc-finger</keyword>
<evidence type="ECO:0000256" key="7">
    <source>
        <dbReference type="SAM" id="Coils"/>
    </source>
</evidence>
<evidence type="ECO:0000313" key="11">
    <source>
        <dbReference type="EMBL" id="KAF7199226.1"/>
    </source>
</evidence>
<dbReference type="Pfam" id="PF15227">
    <property type="entry name" value="zf-C3HC4_4"/>
    <property type="match status" value="1"/>
</dbReference>
<dbReference type="GO" id="GO:0045087">
    <property type="term" value="P:innate immune response"/>
    <property type="evidence" value="ECO:0007669"/>
    <property type="project" value="UniProtKB-KW"/>
</dbReference>
<dbReference type="Pfam" id="PF25600">
    <property type="entry name" value="TRIM_CC"/>
    <property type="match status" value="1"/>
</dbReference>
<organism evidence="12 13">
    <name type="scientific">Nothobranchius furzeri</name>
    <name type="common">Turquoise killifish</name>
    <dbReference type="NCBI Taxonomy" id="105023"/>
    <lineage>
        <taxon>Eukaryota</taxon>
        <taxon>Metazoa</taxon>
        <taxon>Chordata</taxon>
        <taxon>Craniata</taxon>
        <taxon>Vertebrata</taxon>
        <taxon>Euteleostomi</taxon>
        <taxon>Actinopterygii</taxon>
        <taxon>Neopterygii</taxon>
        <taxon>Teleostei</taxon>
        <taxon>Neoteleostei</taxon>
        <taxon>Acanthomorphata</taxon>
        <taxon>Ovalentaria</taxon>
        <taxon>Atherinomorphae</taxon>
        <taxon>Cyprinodontiformes</taxon>
        <taxon>Nothobranchiidae</taxon>
        <taxon>Nothobranchius</taxon>
    </lineage>
</organism>
<dbReference type="InterPro" id="IPR001841">
    <property type="entry name" value="Znf_RING"/>
</dbReference>
<dbReference type="InterPro" id="IPR051051">
    <property type="entry name" value="E3_ubiq-ligase_TRIM/RNF"/>
</dbReference>
<dbReference type="AlphaFoldDB" id="A0A8C6P6M8"/>
<sequence length="544" mass="61813">MASATSLVSDETLCCPICLDVFTKPVSIPCGHTFCNDCITRHWATGEVLFDCPLCKEQFHSKPMLRVNIFIAEVAEKFRKKVETVSNSIPEQAERGNVLCSNCPVPKSMAIKSCLVCFMSFCQTHLEPHLKISALKRHKLIPPARNLESRICRNHLEPLEFFCRVDQMFLCASCRHEEHKTHKTVTLEEEAQTRKKQLGMEKDCADQMIQDRQQKIREIHCSLEASRKNAEEALSCSSHVMAAVVDYVKRGHNELREVTNTKLKRKEQEANELIKELDAEMKEIKQKNLQLSQFSVTDDCFTFLEDALSFTMSLPEVRDWSNVMLDVDPFAVQENLTELKKSVTAKTNNLCDPNFRERQRYAVNVTFDLNTANPLLSVSDDGKLVALRNRKRQVLNKPERFDSVLNVLANEGFSSRKFYYEVQVRGKTQWDLGVVRESINRKGDIRLSPKNGYWTVCLREGKEITANAGPAISLHVRQLPQKVGVFVDYDGGEVSFYDADARANIFSFMGCVFTEKLFPFFSPCGLDGGKNSAPLIITPVTDDN</sequence>
<keyword evidence="7" id="KW-0175">Coiled coil</keyword>
<dbReference type="Pfam" id="PF00643">
    <property type="entry name" value="zf-B_box"/>
    <property type="match status" value="1"/>
</dbReference>
<dbReference type="SUPFAM" id="SSF49899">
    <property type="entry name" value="Concanavalin A-like lectins/glucanases"/>
    <property type="match status" value="1"/>
</dbReference>
<dbReference type="InterPro" id="IPR001870">
    <property type="entry name" value="B30.2/SPRY"/>
</dbReference>
<dbReference type="SUPFAM" id="SSF57845">
    <property type="entry name" value="B-box zinc-binding domain"/>
    <property type="match status" value="1"/>
</dbReference>
<dbReference type="Pfam" id="PF13765">
    <property type="entry name" value="PRY"/>
    <property type="match status" value="1"/>
</dbReference>
<dbReference type="Proteomes" id="UP000822369">
    <property type="component" value="Unassembled WGS sequence"/>
</dbReference>
<dbReference type="InterPro" id="IPR003879">
    <property type="entry name" value="Butyrophylin_SPRY"/>
</dbReference>
<dbReference type="GO" id="GO:0005737">
    <property type="term" value="C:cytoplasm"/>
    <property type="evidence" value="ECO:0007669"/>
    <property type="project" value="UniProtKB-ARBA"/>
</dbReference>
<dbReference type="GO" id="GO:0008270">
    <property type="term" value="F:zinc ion binding"/>
    <property type="evidence" value="ECO:0007669"/>
    <property type="project" value="UniProtKB-KW"/>
</dbReference>
<evidence type="ECO:0000256" key="5">
    <source>
        <dbReference type="ARBA" id="ARBA00022859"/>
    </source>
</evidence>
<dbReference type="OrthoDB" id="6270329at2759"/>
<dbReference type="RefSeq" id="XP_015832123.1">
    <property type="nucleotide sequence ID" value="XM_015976637.3"/>
</dbReference>
<dbReference type="Pfam" id="PF00622">
    <property type="entry name" value="SPRY"/>
    <property type="match status" value="1"/>
</dbReference>
<dbReference type="CDD" id="cd19769">
    <property type="entry name" value="Bbox2_TRIM16-like"/>
    <property type="match status" value="1"/>
</dbReference>
<dbReference type="SMART" id="SM00184">
    <property type="entry name" value="RING"/>
    <property type="match status" value="1"/>
</dbReference>
<dbReference type="Gene3D" id="3.30.160.60">
    <property type="entry name" value="Classic Zinc Finger"/>
    <property type="match status" value="1"/>
</dbReference>
<dbReference type="GeneTree" id="ENSGT01040000240385"/>
<feature type="domain" description="B30.2/SPRY" evidence="10">
    <location>
        <begin position="345"/>
        <end position="540"/>
    </location>
</feature>
<feature type="domain" description="B box-type" evidence="9">
    <location>
        <begin position="147"/>
        <end position="187"/>
    </location>
</feature>
<keyword evidence="13" id="KW-1185">Reference proteome</keyword>
<dbReference type="KEGG" id="nfu:107396793"/>
<feature type="domain" description="RING-type" evidence="8">
    <location>
        <begin position="15"/>
        <end position="56"/>
    </location>
</feature>
<name>A0A8C6P6M8_NOTFU</name>
<dbReference type="Gene3D" id="2.60.120.920">
    <property type="match status" value="1"/>
</dbReference>
<reference evidence="11" key="1">
    <citation type="submission" date="2020-03" db="EMBL/GenBank/DDBJ databases">
        <title>Intra-Species Differences in Population Size shape Life History and Genome Evolution.</title>
        <authorList>
            <person name="Willemsen D."/>
            <person name="Cui R."/>
            <person name="Valenzano D.R."/>
        </authorList>
    </citation>
    <scope>NUCLEOTIDE SEQUENCE</scope>
    <source>
        <strain evidence="11">GRZ</strain>
        <tissue evidence="11">Whole</tissue>
    </source>
</reference>
<accession>A0A8C6P6M8</accession>
<dbReference type="PANTHER" id="PTHR25465">
    <property type="entry name" value="B-BOX DOMAIN CONTAINING"/>
    <property type="match status" value="1"/>
</dbReference>
<evidence type="ECO:0000256" key="3">
    <source>
        <dbReference type="ARBA" id="ARBA00022771"/>
    </source>
</evidence>
<evidence type="ECO:0000256" key="1">
    <source>
        <dbReference type="ARBA" id="ARBA00022588"/>
    </source>
</evidence>
<dbReference type="InterPro" id="IPR017907">
    <property type="entry name" value="Znf_RING_CS"/>
</dbReference>
<dbReference type="PROSITE" id="PS50188">
    <property type="entry name" value="B302_SPRY"/>
    <property type="match status" value="1"/>
</dbReference>
<dbReference type="OMA" id="IWLRKGN"/>
<dbReference type="InterPro" id="IPR013083">
    <property type="entry name" value="Znf_RING/FYVE/PHD"/>
</dbReference>
<evidence type="ECO:0000259" key="8">
    <source>
        <dbReference type="PROSITE" id="PS50089"/>
    </source>
</evidence>
<dbReference type="InterPro" id="IPR006574">
    <property type="entry name" value="PRY"/>
</dbReference>
<reference evidence="12" key="2">
    <citation type="submission" date="2025-05" db="UniProtKB">
        <authorList>
            <consortium name="Ensembl"/>
        </authorList>
    </citation>
    <scope>IDENTIFICATION</scope>
</reference>
<evidence type="ECO:0000313" key="13">
    <source>
        <dbReference type="Proteomes" id="UP000694548"/>
    </source>
</evidence>
<evidence type="ECO:0000259" key="10">
    <source>
        <dbReference type="PROSITE" id="PS50188"/>
    </source>
</evidence>
<dbReference type="PANTHER" id="PTHR25465:SF32">
    <property type="entry name" value="BLOODTHIRSTY-RELATED GENE FAMILY, MEMBER 16 ISOFORM X1-RELATED"/>
    <property type="match status" value="1"/>
</dbReference>
<dbReference type="InterPro" id="IPR058030">
    <property type="entry name" value="TRIM8/14/16/25/29/45/65_CC"/>
</dbReference>
<evidence type="ECO:0000256" key="4">
    <source>
        <dbReference type="ARBA" id="ARBA00022833"/>
    </source>
</evidence>
<evidence type="ECO:0000259" key="9">
    <source>
        <dbReference type="PROSITE" id="PS50119"/>
    </source>
</evidence>
<keyword evidence="4" id="KW-0862">Zinc</keyword>
<feature type="coiled-coil region" evidence="7">
    <location>
        <begin position="256"/>
        <end position="294"/>
    </location>
</feature>
<keyword evidence="1" id="KW-0399">Innate immunity</keyword>
<proteinExistence type="predicted"/>
<dbReference type="SMART" id="SM00449">
    <property type="entry name" value="SPRY"/>
    <property type="match status" value="1"/>
</dbReference>
<dbReference type="GeneID" id="107396793"/>
<keyword evidence="2" id="KW-0479">Metal-binding</keyword>
<dbReference type="Ensembl" id="ENSNFUT00015040683.1">
    <property type="protein sequence ID" value="ENSNFUP00015038974.1"/>
    <property type="gene ID" value="ENSNFUG00015018797.1"/>
</dbReference>
<dbReference type="PRINTS" id="PR01407">
    <property type="entry name" value="BUTYPHLNCDUF"/>
</dbReference>
<protein>
    <submittedName>
        <fullName evidence="11 12">E3 ubiquitin-protein ligase TRIM21-like</fullName>
    </submittedName>
</protein>
<dbReference type="PROSITE" id="PS00518">
    <property type="entry name" value="ZF_RING_1"/>
    <property type="match status" value="1"/>
</dbReference>
<dbReference type="EMBL" id="JAAVVJ010004423">
    <property type="protein sequence ID" value="KAF7199226.1"/>
    <property type="molecule type" value="Genomic_DNA"/>
</dbReference>
<dbReference type="Gene3D" id="3.30.40.10">
    <property type="entry name" value="Zinc/RING finger domain, C3HC4 (zinc finger)"/>
    <property type="match status" value="1"/>
</dbReference>
<dbReference type="SMART" id="SM00589">
    <property type="entry name" value="PRY"/>
    <property type="match status" value="1"/>
</dbReference>
<dbReference type="PROSITE" id="PS50119">
    <property type="entry name" value="ZF_BBOX"/>
    <property type="match status" value="1"/>
</dbReference>
<keyword evidence="5" id="KW-0391">Immunity</keyword>
<dbReference type="InterPro" id="IPR000315">
    <property type="entry name" value="Znf_B-box"/>
</dbReference>
<evidence type="ECO:0000313" key="12">
    <source>
        <dbReference type="Ensembl" id="ENSNFUP00015038974.1"/>
    </source>
</evidence>
<dbReference type="InterPro" id="IPR003877">
    <property type="entry name" value="SPRY_dom"/>
</dbReference>
<gene>
    <name evidence="12" type="primary">LOC107396793</name>
    <name evidence="11" type="ORF">G4P62_018783</name>
</gene>
<dbReference type="SMART" id="SM00336">
    <property type="entry name" value="BBOX"/>
    <property type="match status" value="1"/>
</dbReference>
<dbReference type="PROSITE" id="PS50089">
    <property type="entry name" value="ZF_RING_2"/>
    <property type="match status" value="1"/>
</dbReference>
<dbReference type="FunFam" id="2.60.120.920:FF:000004">
    <property type="entry name" value="Butyrophilin subfamily 1 member A1"/>
    <property type="match status" value="1"/>
</dbReference>
<dbReference type="CDD" id="cd13733">
    <property type="entry name" value="SPRY_PRY_C-I_1"/>
    <property type="match status" value="1"/>
</dbReference>